<dbReference type="PROSITE" id="PS51405">
    <property type="entry name" value="HEME_HALOPEROXIDASE"/>
    <property type="match status" value="1"/>
</dbReference>
<reference evidence="9 10" key="1">
    <citation type="journal article" date="2024" name="J. Plant Pathol.">
        <title>Sequence and assembly of the genome of Seiridium unicorne, isolate CBS 538.82, causal agent of cypress canker disease.</title>
        <authorList>
            <person name="Scali E."/>
            <person name="Rocca G.D."/>
            <person name="Danti R."/>
            <person name="Garbelotto M."/>
            <person name="Barberini S."/>
            <person name="Baroncelli R."/>
            <person name="Emiliani G."/>
        </authorList>
    </citation>
    <scope>NUCLEOTIDE SEQUENCE [LARGE SCALE GENOMIC DNA]</scope>
    <source>
        <strain evidence="9 10">BM-138-508</strain>
    </source>
</reference>
<gene>
    <name evidence="9" type="ORF">SUNI508_10504</name>
</gene>
<keyword evidence="3" id="KW-0349">Heme</keyword>
<keyword evidence="4" id="KW-0479">Metal-binding</keyword>
<dbReference type="InterPro" id="IPR036851">
    <property type="entry name" value="Chloroperoxidase-like_sf"/>
</dbReference>
<protein>
    <submittedName>
        <fullName evidence="9">Chloroperoxidase</fullName>
    </submittedName>
</protein>
<sequence length="271" mass="29706">MPESTTSLNSSHYAKGDFCPAVPTDIRSPCPILNSLANHGYLPRDGRNVRVNDFTFAMKQIGLSHALGATLSNPIFIEREADGKPKQRSFFAKVWYYLRNPWAIVFSAFGVRSPGQKDSMGKPCLNLDQLSIPGVIEHDISLSRRDYAQGDNHTMQPDLVKALLTSSSDGGKTLSAEDLIAFRQRRIEEQKVANAQLSPGAATNSIGNGEIGFILGIFGDGKKIKCDHVRAIFMEERLPVKEGWTKRTWTMGIVELVTTAKKIGALVGGQS</sequence>
<comment type="cofactor">
    <cofactor evidence="1">
        <name>heme b</name>
        <dbReference type="ChEBI" id="CHEBI:60344"/>
    </cofactor>
</comment>
<evidence type="ECO:0000256" key="5">
    <source>
        <dbReference type="ARBA" id="ARBA00023002"/>
    </source>
</evidence>
<dbReference type="Pfam" id="PF01328">
    <property type="entry name" value="Peroxidase_2"/>
    <property type="match status" value="1"/>
</dbReference>
<evidence type="ECO:0000256" key="7">
    <source>
        <dbReference type="ARBA" id="ARBA00025795"/>
    </source>
</evidence>
<keyword evidence="10" id="KW-1185">Reference proteome</keyword>
<keyword evidence="5" id="KW-0560">Oxidoreductase</keyword>
<evidence type="ECO:0000256" key="1">
    <source>
        <dbReference type="ARBA" id="ARBA00001970"/>
    </source>
</evidence>
<evidence type="ECO:0000256" key="4">
    <source>
        <dbReference type="ARBA" id="ARBA00022723"/>
    </source>
</evidence>
<dbReference type="InterPro" id="IPR000028">
    <property type="entry name" value="Chloroperoxidase"/>
</dbReference>
<feature type="domain" description="Heme haloperoxidase family profile" evidence="8">
    <location>
        <begin position="14"/>
        <end position="258"/>
    </location>
</feature>
<comment type="similarity">
    <text evidence="7">Belongs to the chloroperoxidase family.</text>
</comment>
<name>A0ABR2ULI2_9PEZI</name>
<dbReference type="PANTHER" id="PTHR33577:SF9">
    <property type="entry name" value="PEROXIDASE STCC"/>
    <property type="match status" value="1"/>
</dbReference>
<organism evidence="9 10">
    <name type="scientific">Seiridium unicorne</name>
    <dbReference type="NCBI Taxonomy" id="138068"/>
    <lineage>
        <taxon>Eukaryota</taxon>
        <taxon>Fungi</taxon>
        <taxon>Dikarya</taxon>
        <taxon>Ascomycota</taxon>
        <taxon>Pezizomycotina</taxon>
        <taxon>Sordariomycetes</taxon>
        <taxon>Xylariomycetidae</taxon>
        <taxon>Amphisphaeriales</taxon>
        <taxon>Sporocadaceae</taxon>
        <taxon>Seiridium</taxon>
    </lineage>
</organism>
<dbReference type="Proteomes" id="UP001408356">
    <property type="component" value="Unassembled WGS sequence"/>
</dbReference>
<evidence type="ECO:0000313" key="9">
    <source>
        <dbReference type="EMBL" id="KAK9415480.1"/>
    </source>
</evidence>
<keyword evidence="6" id="KW-0408">Iron</keyword>
<proteinExistence type="inferred from homology"/>
<comment type="caution">
    <text evidence="9">The sequence shown here is derived from an EMBL/GenBank/DDBJ whole genome shotgun (WGS) entry which is preliminary data.</text>
</comment>
<evidence type="ECO:0000256" key="6">
    <source>
        <dbReference type="ARBA" id="ARBA00023004"/>
    </source>
</evidence>
<dbReference type="Gene3D" id="1.10.489.10">
    <property type="entry name" value="Chloroperoxidase-like"/>
    <property type="match status" value="1"/>
</dbReference>
<evidence type="ECO:0000259" key="8">
    <source>
        <dbReference type="PROSITE" id="PS51405"/>
    </source>
</evidence>
<dbReference type="SUPFAM" id="SSF47571">
    <property type="entry name" value="Cloroperoxidase"/>
    <property type="match status" value="1"/>
</dbReference>
<evidence type="ECO:0000313" key="10">
    <source>
        <dbReference type="Proteomes" id="UP001408356"/>
    </source>
</evidence>
<evidence type="ECO:0000256" key="2">
    <source>
        <dbReference type="ARBA" id="ARBA00022559"/>
    </source>
</evidence>
<dbReference type="EMBL" id="JARVKF010000416">
    <property type="protein sequence ID" value="KAK9415480.1"/>
    <property type="molecule type" value="Genomic_DNA"/>
</dbReference>
<evidence type="ECO:0000256" key="3">
    <source>
        <dbReference type="ARBA" id="ARBA00022617"/>
    </source>
</evidence>
<accession>A0ABR2ULI2</accession>
<keyword evidence="2" id="KW-0575">Peroxidase</keyword>
<dbReference type="PANTHER" id="PTHR33577">
    <property type="entry name" value="STERIGMATOCYSTIN BIOSYNTHESIS PEROXIDASE STCC-RELATED"/>
    <property type="match status" value="1"/>
</dbReference>